<comment type="caution">
    <text evidence="1">The sequence shown here is derived from an EMBL/GenBank/DDBJ whole genome shotgun (WGS) entry which is preliminary data.</text>
</comment>
<reference evidence="1" key="1">
    <citation type="submission" date="2020-10" db="EMBL/GenBank/DDBJ databases">
        <authorList>
            <person name="Gilroy R."/>
        </authorList>
    </citation>
    <scope>NUCLEOTIDE SEQUENCE</scope>
    <source>
        <strain evidence="1">ChiHecec2B26-709</strain>
    </source>
</reference>
<reference evidence="1" key="2">
    <citation type="journal article" date="2021" name="PeerJ">
        <title>Extensive microbial diversity within the chicken gut microbiome revealed by metagenomics and culture.</title>
        <authorList>
            <person name="Gilroy R."/>
            <person name="Ravi A."/>
            <person name="Getino M."/>
            <person name="Pursley I."/>
            <person name="Horton D.L."/>
            <person name="Alikhan N.F."/>
            <person name="Baker D."/>
            <person name="Gharbi K."/>
            <person name="Hall N."/>
            <person name="Watson M."/>
            <person name="Adriaenssens E.M."/>
            <person name="Foster-Nyarko E."/>
            <person name="Jarju S."/>
            <person name="Secka A."/>
            <person name="Antonio M."/>
            <person name="Oren A."/>
            <person name="Chaudhuri R.R."/>
            <person name="La Ragione R."/>
            <person name="Hildebrand F."/>
            <person name="Pallen M.J."/>
        </authorList>
    </citation>
    <scope>NUCLEOTIDE SEQUENCE</scope>
    <source>
        <strain evidence="1">ChiHecec2B26-709</strain>
    </source>
</reference>
<sequence>MYNLNYNTLAFIRYYFHIPVSCKLLWALVEETVDGRTEIRLGVVLPKRPGLYVDVAMRRFFTETVLYGGGLVRKVHPARRKADRDEFVYTSASGLTMRTPKGFIRDIYYSSVYSPDMRGPLY</sequence>
<accession>A0A9D1GNE4</accession>
<protein>
    <submittedName>
        <fullName evidence="1">Uncharacterized protein</fullName>
    </submittedName>
</protein>
<evidence type="ECO:0000313" key="2">
    <source>
        <dbReference type="Proteomes" id="UP000886881"/>
    </source>
</evidence>
<name>A0A9D1GNE4_9BACT</name>
<dbReference type="Proteomes" id="UP000886881">
    <property type="component" value="Unassembled WGS sequence"/>
</dbReference>
<dbReference type="EMBL" id="DVLC01000072">
    <property type="protein sequence ID" value="HIT46964.1"/>
    <property type="molecule type" value="Genomic_DNA"/>
</dbReference>
<gene>
    <name evidence="1" type="ORF">IAC35_03790</name>
</gene>
<dbReference type="AlphaFoldDB" id="A0A9D1GNE4"/>
<organism evidence="1 2">
    <name type="scientific">Candidatus Cryptobacteroides merdipullorum</name>
    <dbReference type="NCBI Taxonomy" id="2840771"/>
    <lineage>
        <taxon>Bacteria</taxon>
        <taxon>Pseudomonadati</taxon>
        <taxon>Bacteroidota</taxon>
        <taxon>Bacteroidia</taxon>
        <taxon>Bacteroidales</taxon>
        <taxon>Candidatus Cryptobacteroides</taxon>
    </lineage>
</organism>
<evidence type="ECO:0000313" key="1">
    <source>
        <dbReference type="EMBL" id="HIT46964.1"/>
    </source>
</evidence>
<proteinExistence type="predicted"/>